<name>A0A7G9SUF3_9GAMM</name>
<dbReference type="AlphaFoldDB" id="A0A7G9SUF3"/>
<evidence type="ECO:0000313" key="3">
    <source>
        <dbReference type="Proteomes" id="UP000515804"/>
    </source>
</evidence>
<evidence type="ECO:0000256" key="1">
    <source>
        <dbReference type="SAM" id="SignalP"/>
    </source>
</evidence>
<proteinExistence type="predicted"/>
<protein>
    <submittedName>
        <fullName evidence="2">DUF2066 domain-containing protein</fullName>
    </submittedName>
</protein>
<feature type="chain" id="PRO_5028838133" evidence="1">
    <location>
        <begin position="16"/>
        <end position="361"/>
    </location>
</feature>
<keyword evidence="1" id="KW-0732">Signal</keyword>
<reference evidence="2 3" key="1">
    <citation type="submission" date="2020-08" db="EMBL/GenBank/DDBJ databases">
        <title>Genome sequence of Thermomonas carbonis KCTC 42013T.</title>
        <authorList>
            <person name="Hyun D.-W."/>
            <person name="Bae J.-W."/>
        </authorList>
    </citation>
    <scope>NUCLEOTIDE SEQUENCE [LARGE SCALE GENOMIC DNA]</scope>
    <source>
        <strain evidence="2 3">KCTC 42013</strain>
    </source>
</reference>
<dbReference type="InterPro" id="IPR018642">
    <property type="entry name" value="DUF2066"/>
</dbReference>
<organism evidence="2 3">
    <name type="scientific">Thermomonas carbonis</name>
    <dbReference type="NCBI Taxonomy" id="1463158"/>
    <lineage>
        <taxon>Bacteria</taxon>
        <taxon>Pseudomonadati</taxon>
        <taxon>Pseudomonadota</taxon>
        <taxon>Gammaproteobacteria</taxon>
        <taxon>Lysobacterales</taxon>
        <taxon>Lysobacteraceae</taxon>
        <taxon>Thermomonas</taxon>
    </lineage>
</organism>
<dbReference type="EMBL" id="CP060719">
    <property type="protein sequence ID" value="QNN71478.1"/>
    <property type="molecule type" value="Genomic_DNA"/>
</dbReference>
<dbReference type="KEGG" id="tcn:H9L16_01395"/>
<keyword evidence="3" id="KW-1185">Reference proteome</keyword>
<feature type="signal peptide" evidence="1">
    <location>
        <begin position="1"/>
        <end position="15"/>
    </location>
</feature>
<sequence length="361" mass="38353">MAACLWLLACVPAMAQRTEGDRAAASGAYDAEVAVRNQTDGERNSAFGRALAQVLANATGDRGAAQQPGVRDELSKAKGYVASYDYRQDEGFSSNGSPSFQTTLVVRFKRDDVDGLIQMLGLPSWPMPRPKPVLWLGIDDGSGPRLVALAQVNAARAVLDQAKQRGYALGLPSGSAAEQAAVGAIWRGDTAAIASLSKRYSPPMQLVGKLQRGAGGWVADWIFVDKGKVLSKWQTKHPDARRAMAGGADGAADALFKRYAKAGSGGPPGRYRVRILGIDSADDYLRLSGYLEGISIVKRVTPVSAMPDVLELDLELATGIANFAKYADRGEVLSTVVTDIRDQDDDGEPAAPQVATFRLDG</sequence>
<accession>A0A7G9SUF3</accession>
<dbReference type="Pfam" id="PF09839">
    <property type="entry name" value="DUF2066"/>
    <property type="match status" value="1"/>
</dbReference>
<evidence type="ECO:0000313" key="2">
    <source>
        <dbReference type="EMBL" id="QNN71478.1"/>
    </source>
</evidence>
<gene>
    <name evidence="2" type="ORF">H9L16_01395</name>
</gene>
<dbReference type="Proteomes" id="UP000515804">
    <property type="component" value="Chromosome"/>
</dbReference>